<reference evidence="1" key="2">
    <citation type="submission" date="2023-05" db="EMBL/GenBank/DDBJ databases">
        <authorList>
            <consortium name="Lawrence Berkeley National Laboratory"/>
            <person name="Steindorff A."/>
            <person name="Hensen N."/>
            <person name="Bonometti L."/>
            <person name="Westerberg I."/>
            <person name="Brannstrom I.O."/>
            <person name="Guillou S."/>
            <person name="Cros-Aarteil S."/>
            <person name="Calhoun S."/>
            <person name="Haridas S."/>
            <person name="Kuo A."/>
            <person name="Mondo S."/>
            <person name="Pangilinan J."/>
            <person name="Riley R."/>
            <person name="Labutti K."/>
            <person name="Andreopoulos B."/>
            <person name="Lipzen A."/>
            <person name="Chen C."/>
            <person name="Yanf M."/>
            <person name="Daum C."/>
            <person name="Ng V."/>
            <person name="Clum A."/>
            <person name="Ohm R."/>
            <person name="Martin F."/>
            <person name="Silar P."/>
            <person name="Natvig D."/>
            <person name="Lalanne C."/>
            <person name="Gautier V."/>
            <person name="Ament-Velasquez S.L."/>
            <person name="Kruys A."/>
            <person name="Hutchinson M.I."/>
            <person name="Powell A.J."/>
            <person name="Barry K."/>
            <person name="Miller A.N."/>
            <person name="Grigoriev I.V."/>
            <person name="Debuchy R."/>
            <person name="Gladieux P."/>
            <person name="Thoren M.H."/>
            <person name="Johannesson H."/>
        </authorList>
    </citation>
    <scope>NUCLEOTIDE SEQUENCE</scope>
    <source>
        <strain evidence="1">CBS 123565</strain>
    </source>
</reference>
<reference evidence="1" key="1">
    <citation type="journal article" date="2023" name="Mol. Phylogenet. Evol.">
        <title>Genome-scale phylogeny and comparative genomics of the fungal order Sordariales.</title>
        <authorList>
            <person name="Hensen N."/>
            <person name="Bonometti L."/>
            <person name="Westerberg I."/>
            <person name="Brannstrom I.O."/>
            <person name="Guillou S."/>
            <person name="Cros-Aarteil S."/>
            <person name="Calhoun S."/>
            <person name="Haridas S."/>
            <person name="Kuo A."/>
            <person name="Mondo S."/>
            <person name="Pangilinan J."/>
            <person name="Riley R."/>
            <person name="LaButti K."/>
            <person name="Andreopoulos B."/>
            <person name="Lipzen A."/>
            <person name="Chen C."/>
            <person name="Yan M."/>
            <person name="Daum C."/>
            <person name="Ng V."/>
            <person name="Clum A."/>
            <person name="Steindorff A."/>
            <person name="Ohm R.A."/>
            <person name="Martin F."/>
            <person name="Silar P."/>
            <person name="Natvig D.O."/>
            <person name="Lalanne C."/>
            <person name="Gautier V."/>
            <person name="Ament-Velasquez S.L."/>
            <person name="Kruys A."/>
            <person name="Hutchinson M.I."/>
            <person name="Powell A.J."/>
            <person name="Barry K."/>
            <person name="Miller A.N."/>
            <person name="Grigoriev I.V."/>
            <person name="Debuchy R."/>
            <person name="Gladieux P."/>
            <person name="Hiltunen Thoren M."/>
            <person name="Johannesson H."/>
        </authorList>
    </citation>
    <scope>NUCLEOTIDE SEQUENCE</scope>
    <source>
        <strain evidence="1">CBS 123565</strain>
    </source>
</reference>
<name>A0AAN6ZGT1_9PEZI</name>
<protein>
    <submittedName>
        <fullName evidence="1">Uncharacterized protein</fullName>
    </submittedName>
</protein>
<gene>
    <name evidence="1" type="ORF">BT67DRAFT_14921</name>
</gene>
<evidence type="ECO:0000313" key="1">
    <source>
        <dbReference type="EMBL" id="KAK4138590.1"/>
    </source>
</evidence>
<evidence type="ECO:0000313" key="2">
    <source>
        <dbReference type="Proteomes" id="UP001304895"/>
    </source>
</evidence>
<sequence>MEWPPRVLSTQCSRRCSIVPSVQMYWDRDPIFSRTSWQGPGAWSGPPMMAAVPCGLLQCVDPAISPQSAAHLLSSFHHEPVEPDFVSGRYGRDNPVALRPHTVLPLTRTPSSDLVGISLLLKCSGGPHGRSWLQCTLLSPMRTCADGQTEEHPLSPIDGHCSAAKTWLA</sequence>
<dbReference type="Proteomes" id="UP001304895">
    <property type="component" value="Unassembled WGS sequence"/>
</dbReference>
<comment type="caution">
    <text evidence="1">The sequence shown here is derived from an EMBL/GenBank/DDBJ whole genome shotgun (WGS) entry which is preliminary data.</text>
</comment>
<dbReference type="AlphaFoldDB" id="A0AAN6ZGT1"/>
<keyword evidence="2" id="KW-1185">Reference proteome</keyword>
<accession>A0AAN6ZGT1</accession>
<proteinExistence type="predicted"/>
<organism evidence="1 2">
    <name type="scientific">Trichocladium antarcticum</name>
    <dbReference type="NCBI Taxonomy" id="1450529"/>
    <lineage>
        <taxon>Eukaryota</taxon>
        <taxon>Fungi</taxon>
        <taxon>Dikarya</taxon>
        <taxon>Ascomycota</taxon>
        <taxon>Pezizomycotina</taxon>
        <taxon>Sordariomycetes</taxon>
        <taxon>Sordariomycetidae</taxon>
        <taxon>Sordariales</taxon>
        <taxon>Chaetomiaceae</taxon>
        <taxon>Trichocladium</taxon>
    </lineage>
</organism>
<dbReference type="EMBL" id="MU853401">
    <property type="protein sequence ID" value="KAK4138590.1"/>
    <property type="molecule type" value="Genomic_DNA"/>
</dbReference>